<evidence type="ECO:0000256" key="2">
    <source>
        <dbReference type="ARBA" id="ARBA00008779"/>
    </source>
</evidence>
<keyword evidence="10" id="KW-1185">Reference proteome</keyword>
<organism evidence="9 10">
    <name type="scientific">Aromia moschata</name>
    <dbReference type="NCBI Taxonomy" id="1265417"/>
    <lineage>
        <taxon>Eukaryota</taxon>
        <taxon>Metazoa</taxon>
        <taxon>Ecdysozoa</taxon>
        <taxon>Arthropoda</taxon>
        <taxon>Hexapoda</taxon>
        <taxon>Insecta</taxon>
        <taxon>Pterygota</taxon>
        <taxon>Neoptera</taxon>
        <taxon>Endopterygota</taxon>
        <taxon>Coleoptera</taxon>
        <taxon>Polyphaga</taxon>
        <taxon>Cucujiformia</taxon>
        <taxon>Chrysomeloidea</taxon>
        <taxon>Cerambycidae</taxon>
        <taxon>Cerambycinae</taxon>
        <taxon>Callichromatini</taxon>
        <taxon>Aromia</taxon>
    </lineage>
</organism>
<evidence type="ECO:0000256" key="1">
    <source>
        <dbReference type="ARBA" id="ARBA00001913"/>
    </source>
</evidence>
<dbReference type="PANTHER" id="PTHR10342:SF273">
    <property type="entry name" value="RE14504P"/>
    <property type="match status" value="1"/>
</dbReference>
<evidence type="ECO:0000256" key="5">
    <source>
        <dbReference type="ARBA" id="ARBA00022837"/>
    </source>
</evidence>
<dbReference type="CDD" id="cd16029">
    <property type="entry name" value="4-S"/>
    <property type="match status" value="1"/>
</dbReference>
<protein>
    <recommendedName>
        <fullName evidence="8">Sulfatase N-terminal domain-containing protein</fullName>
    </recommendedName>
</protein>
<dbReference type="PROSITE" id="PS00149">
    <property type="entry name" value="SULFATASE_2"/>
    <property type="match status" value="1"/>
</dbReference>
<comment type="similarity">
    <text evidence="2">Belongs to the sulfatase family.</text>
</comment>
<keyword evidence="3" id="KW-0479">Metal-binding</keyword>
<dbReference type="Gene3D" id="3.40.720.10">
    <property type="entry name" value="Alkaline Phosphatase, subunit A"/>
    <property type="match status" value="1"/>
</dbReference>
<reference evidence="9" key="1">
    <citation type="journal article" date="2023" name="Insect Mol. Biol.">
        <title>Genome sequencing provides insights into the evolution of gene families encoding plant cell wall-degrading enzymes in longhorned beetles.</title>
        <authorList>
            <person name="Shin N.R."/>
            <person name="Okamura Y."/>
            <person name="Kirsch R."/>
            <person name="Pauchet Y."/>
        </authorList>
    </citation>
    <scope>NUCLEOTIDE SEQUENCE</scope>
    <source>
        <strain evidence="9">AMC_N1</strain>
    </source>
</reference>
<feature type="domain" description="Sulfatase N-terminal" evidence="8">
    <location>
        <begin position="27"/>
        <end position="335"/>
    </location>
</feature>
<dbReference type="InterPro" id="IPR017850">
    <property type="entry name" value="Alkaline_phosphatase_core_sf"/>
</dbReference>
<dbReference type="GO" id="GO:0046872">
    <property type="term" value="F:metal ion binding"/>
    <property type="evidence" value="ECO:0007669"/>
    <property type="project" value="UniProtKB-KW"/>
</dbReference>
<evidence type="ECO:0000259" key="8">
    <source>
        <dbReference type="Pfam" id="PF00884"/>
    </source>
</evidence>
<feature type="chain" id="PRO_5043575003" description="Sulfatase N-terminal domain-containing protein" evidence="7">
    <location>
        <begin position="21"/>
        <end position="386"/>
    </location>
</feature>
<dbReference type="InterPro" id="IPR024607">
    <property type="entry name" value="Sulfatase_CS"/>
</dbReference>
<evidence type="ECO:0000313" key="10">
    <source>
        <dbReference type="Proteomes" id="UP001162162"/>
    </source>
</evidence>
<proteinExistence type="inferred from homology"/>
<dbReference type="SUPFAM" id="SSF53649">
    <property type="entry name" value="Alkaline phosphatase-like"/>
    <property type="match status" value="1"/>
</dbReference>
<keyword evidence="7" id="KW-0732">Signal</keyword>
<evidence type="ECO:0000313" key="9">
    <source>
        <dbReference type="EMBL" id="KAJ8943894.1"/>
    </source>
</evidence>
<evidence type="ECO:0000256" key="6">
    <source>
        <dbReference type="ARBA" id="ARBA00023180"/>
    </source>
</evidence>
<evidence type="ECO:0000256" key="4">
    <source>
        <dbReference type="ARBA" id="ARBA00022801"/>
    </source>
</evidence>
<accession>A0AAV8Y0B3</accession>
<dbReference type="Proteomes" id="UP001162162">
    <property type="component" value="Unassembled WGS sequence"/>
</dbReference>
<dbReference type="PANTHER" id="PTHR10342">
    <property type="entry name" value="ARYLSULFATASE"/>
    <property type="match status" value="1"/>
</dbReference>
<gene>
    <name evidence="9" type="ORF">NQ318_019502</name>
</gene>
<evidence type="ECO:0000256" key="3">
    <source>
        <dbReference type="ARBA" id="ARBA00022723"/>
    </source>
</evidence>
<name>A0AAV8Y0B3_9CUCU</name>
<evidence type="ECO:0000256" key="7">
    <source>
        <dbReference type="SAM" id="SignalP"/>
    </source>
</evidence>
<feature type="signal peptide" evidence="7">
    <location>
        <begin position="1"/>
        <end position="20"/>
    </location>
</feature>
<dbReference type="InterPro" id="IPR047115">
    <property type="entry name" value="ARSB"/>
</dbReference>
<dbReference type="AlphaFoldDB" id="A0AAV8Y0B3"/>
<dbReference type="GO" id="GO:0008484">
    <property type="term" value="F:sulfuric ester hydrolase activity"/>
    <property type="evidence" value="ECO:0007669"/>
    <property type="project" value="InterPro"/>
</dbReference>
<dbReference type="EMBL" id="JAPWTK010000273">
    <property type="protein sequence ID" value="KAJ8943894.1"/>
    <property type="molecule type" value="Genomic_DNA"/>
</dbReference>
<keyword evidence="4" id="KW-0378">Hydrolase</keyword>
<keyword evidence="5" id="KW-0106">Calcium</keyword>
<comment type="cofactor">
    <cofactor evidence="1">
        <name>Ca(2+)</name>
        <dbReference type="ChEBI" id="CHEBI:29108"/>
    </cofactor>
</comment>
<sequence>MRWLGQAVRILVVSYIVADAATVSKRPHIVIVLGDDIGWNDFGFHGSNQIPTPNIDALGYNGIILDKFYTQQTCSPSRAALLTGNYPIRSGTIGEGSMQGTPITAGENRYLPLDMHLLPERLKELGYRTHLVGKWHLGSALKRYTPSRRGFDSHFGYWHGWVGYFDYMIQQTLEDNVTTYNGLDLHHNFEPQWQYQGQYATDLFTRKSLDVIDSHPLQEPLFLLVTHLAAHTGREGVELGVPNITRTDETYSYIDTPERRRYADIVNNMDKSVGQIVNKLSQRDMLRNSIIIVFSDNGAQTVGTYQNFGSSWPLEGPWKGPKEPPFDVEAILNSPVNKAIEKLPDHSPLSRTDILSSRQRLDISWCRDQNFAPNFVPRTVPVRHLP</sequence>
<dbReference type="Pfam" id="PF00884">
    <property type="entry name" value="Sulfatase"/>
    <property type="match status" value="1"/>
</dbReference>
<comment type="caution">
    <text evidence="9">The sequence shown here is derived from an EMBL/GenBank/DDBJ whole genome shotgun (WGS) entry which is preliminary data.</text>
</comment>
<keyword evidence="6" id="KW-0325">Glycoprotein</keyword>
<dbReference type="InterPro" id="IPR000917">
    <property type="entry name" value="Sulfatase_N"/>
</dbReference>